<evidence type="ECO:0000313" key="2">
    <source>
        <dbReference type="EMBL" id="TMI85107.1"/>
    </source>
</evidence>
<organism evidence="2 3">
    <name type="scientific">Candidatus Segetimicrobium genomatis</name>
    <dbReference type="NCBI Taxonomy" id="2569760"/>
    <lineage>
        <taxon>Bacteria</taxon>
        <taxon>Bacillati</taxon>
        <taxon>Candidatus Sysuimicrobiota</taxon>
        <taxon>Candidatus Sysuimicrobiia</taxon>
        <taxon>Candidatus Sysuimicrobiales</taxon>
        <taxon>Candidatus Segetimicrobiaceae</taxon>
        <taxon>Candidatus Segetimicrobium</taxon>
    </lineage>
</organism>
<gene>
    <name evidence="2" type="primary">epsI</name>
    <name evidence="2" type="ORF">E6H04_00100</name>
</gene>
<proteinExistence type="predicted"/>
<reference evidence="2 3" key="1">
    <citation type="journal article" date="2019" name="Nat. Microbiol.">
        <title>Mediterranean grassland soil C-N compound turnover is dependent on rainfall and depth, and is mediated by genomically divergent microorganisms.</title>
        <authorList>
            <person name="Diamond S."/>
            <person name="Andeer P.F."/>
            <person name="Li Z."/>
            <person name="Crits-Christoph A."/>
            <person name="Burstein D."/>
            <person name="Anantharaman K."/>
            <person name="Lane K.R."/>
            <person name="Thomas B.C."/>
            <person name="Pan C."/>
            <person name="Northen T.R."/>
            <person name="Banfield J.F."/>
        </authorList>
    </citation>
    <scope>NUCLEOTIDE SEQUENCE [LARGE SCALE GENOMIC DNA]</scope>
    <source>
        <strain evidence="2">NP_7</strain>
    </source>
</reference>
<protein>
    <submittedName>
        <fullName evidence="2">EpsI family protein</fullName>
    </submittedName>
</protein>
<evidence type="ECO:0000313" key="3">
    <source>
        <dbReference type="Proteomes" id="UP000320048"/>
    </source>
</evidence>
<accession>A0A537JNK1</accession>
<comment type="caution">
    <text evidence="2">The sequence shown here is derived from an EMBL/GenBank/DDBJ whole genome shotgun (WGS) entry which is preliminary data.</text>
</comment>
<dbReference type="EMBL" id="VBAO01000002">
    <property type="protein sequence ID" value="TMI85107.1"/>
    <property type="molecule type" value="Genomic_DNA"/>
</dbReference>
<feature type="non-terminal residue" evidence="2">
    <location>
        <position position="1"/>
    </location>
</feature>
<name>A0A537JNK1_9BACT</name>
<dbReference type="Proteomes" id="UP000320048">
    <property type="component" value="Unassembled WGS sequence"/>
</dbReference>
<evidence type="ECO:0000259" key="1">
    <source>
        <dbReference type="Pfam" id="PF11984"/>
    </source>
</evidence>
<dbReference type="AlphaFoldDB" id="A0A537JNK1"/>
<feature type="domain" description="Methanolan biosynthesis EpsI" evidence="1">
    <location>
        <begin position="7"/>
        <end position="150"/>
    </location>
</feature>
<dbReference type="NCBIfam" id="TIGR02914">
    <property type="entry name" value="EpsI_fam"/>
    <property type="match status" value="1"/>
</dbReference>
<sequence length="153" mass="16929">GIAEKTHPDDVISRRYADPADHRVVLYVAYYGREASRAQVVAVCAACDILDTHAETLEIHGTSLTVNRVHARARDRAGVEEMIVYWFQSGGRAYQDPYRGKLEQLVRALRTRHSEGALIRITAPMAGGEQEAHASVVAFMKAVVPALGPYFHD</sequence>
<dbReference type="InterPro" id="IPR014263">
    <property type="entry name" value="Methanolan_biosynth_EpsI"/>
</dbReference>
<dbReference type="Pfam" id="PF11984">
    <property type="entry name" value="DUF3485"/>
    <property type="match status" value="1"/>
</dbReference>